<dbReference type="AlphaFoldDB" id="A0A834BMI9"/>
<gene>
    <name evidence="1" type="ORF">FQA47_005477</name>
</gene>
<evidence type="ECO:0000313" key="1">
    <source>
        <dbReference type="EMBL" id="KAF6716392.1"/>
    </source>
</evidence>
<organism evidence="1 2">
    <name type="scientific">Oryzias melastigma</name>
    <name type="common">Marine medaka</name>
    <dbReference type="NCBI Taxonomy" id="30732"/>
    <lineage>
        <taxon>Eukaryota</taxon>
        <taxon>Metazoa</taxon>
        <taxon>Chordata</taxon>
        <taxon>Craniata</taxon>
        <taxon>Vertebrata</taxon>
        <taxon>Euteleostomi</taxon>
        <taxon>Actinopterygii</taxon>
        <taxon>Neopterygii</taxon>
        <taxon>Teleostei</taxon>
        <taxon>Neoteleostei</taxon>
        <taxon>Acanthomorphata</taxon>
        <taxon>Ovalentaria</taxon>
        <taxon>Atherinomorphae</taxon>
        <taxon>Beloniformes</taxon>
        <taxon>Adrianichthyidae</taxon>
        <taxon>Oryziinae</taxon>
        <taxon>Oryzias</taxon>
    </lineage>
</organism>
<dbReference type="Proteomes" id="UP000646548">
    <property type="component" value="Unassembled WGS sequence"/>
</dbReference>
<accession>A0A834BMI9</accession>
<comment type="caution">
    <text evidence="1">The sequence shown here is derived from an EMBL/GenBank/DDBJ whole genome shotgun (WGS) entry which is preliminary data.</text>
</comment>
<reference evidence="1" key="1">
    <citation type="journal article" name="BMC Genomics">
        <title>Long-read sequencing and de novo genome assembly of marine medaka (Oryzias melastigma).</title>
        <authorList>
            <person name="Liang P."/>
            <person name="Saqib H.S.A."/>
            <person name="Ni X."/>
            <person name="Shen Y."/>
        </authorList>
    </citation>
    <scope>NUCLEOTIDE SEQUENCE</scope>
    <source>
        <strain evidence="1">Bigg-433</strain>
    </source>
</reference>
<protein>
    <submittedName>
        <fullName evidence="1">Uncharacterized protein</fullName>
    </submittedName>
</protein>
<sequence>MVMLGARGNTASQMNEALIETFAVNSSHYQLQTMTARTFHLVILRHDCFVVLHGDDMMENQAEQDQNKK</sequence>
<dbReference type="EMBL" id="WKFB01000969">
    <property type="protein sequence ID" value="KAF6716392.1"/>
    <property type="molecule type" value="Genomic_DNA"/>
</dbReference>
<name>A0A834BMI9_ORYME</name>
<evidence type="ECO:0000313" key="2">
    <source>
        <dbReference type="Proteomes" id="UP000646548"/>
    </source>
</evidence>
<proteinExistence type="predicted"/>